<dbReference type="AlphaFoldDB" id="A0A517P369"/>
<evidence type="ECO:0000256" key="1">
    <source>
        <dbReference type="SAM" id="SignalP"/>
    </source>
</evidence>
<feature type="signal peptide" evidence="1">
    <location>
        <begin position="1"/>
        <end position="25"/>
    </location>
</feature>
<gene>
    <name evidence="2" type="ORF">K239x_58270</name>
</gene>
<keyword evidence="3" id="KW-1185">Reference proteome</keyword>
<evidence type="ECO:0000313" key="3">
    <source>
        <dbReference type="Proteomes" id="UP000319817"/>
    </source>
</evidence>
<dbReference type="OrthoDB" id="262522at2"/>
<accession>A0A517P369</accession>
<name>A0A517P369_9BACT</name>
<dbReference type="RefSeq" id="WP_145421641.1">
    <property type="nucleotide sequence ID" value="NZ_CP036526.1"/>
</dbReference>
<sequence length="422" mass="47450" precursor="true">MKSLSVTALLLACSACISACSVVQADEKSLTWTKAFEPNSARDSADKLILLLITNDDPFVENSSHEPRSLWCTPLVESVLQEVSQARDDLKEKFILQSLAAGTPKLLSAGKDRNKPERAIIAVCDTNYRLLGLQTGVPELSNMLTLIEDAQFASALLNAPEGKNQKAARHRADEITQYYAQRLPRLWSEAQQEIVAKTEQDADDESVKSTSVTSTNLTRRKLANIGEALDEIYLADVKRRFSLNEPSDLLRLAVIEQHPQVRQPWCDAIFPLVAGTDFQTHWQSLVELIWKRSPVTESNHDQPLIEWWDRNAASNTVVFSIEPPILDSLRRWPPINVDNAADRLKLGWRDLENVAAKVPFRHVTHQQLATVMRIKGLQPIDTELPSRGRYVVFDPGRKTGIVIHENDLPAKHIGRIKRAIKK</sequence>
<organism evidence="2 3">
    <name type="scientific">Stieleria marina</name>
    <dbReference type="NCBI Taxonomy" id="1930275"/>
    <lineage>
        <taxon>Bacteria</taxon>
        <taxon>Pseudomonadati</taxon>
        <taxon>Planctomycetota</taxon>
        <taxon>Planctomycetia</taxon>
        <taxon>Pirellulales</taxon>
        <taxon>Pirellulaceae</taxon>
        <taxon>Stieleria</taxon>
    </lineage>
</organism>
<keyword evidence="1" id="KW-0732">Signal</keyword>
<reference evidence="2 3" key="1">
    <citation type="submission" date="2019-02" db="EMBL/GenBank/DDBJ databases">
        <title>Deep-cultivation of Planctomycetes and their phenomic and genomic characterization uncovers novel biology.</title>
        <authorList>
            <person name="Wiegand S."/>
            <person name="Jogler M."/>
            <person name="Boedeker C."/>
            <person name="Pinto D."/>
            <person name="Vollmers J."/>
            <person name="Rivas-Marin E."/>
            <person name="Kohn T."/>
            <person name="Peeters S.H."/>
            <person name="Heuer A."/>
            <person name="Rast P."/>
            <person name="Oberbeckmann S."/>
            <person name="Bunk B."/>
            <person name="Jeske O."/>
            <person name="Meyerdierks A."/>
            <person name="Storesund J.E."/>
            <person name="Kallscheuer N."/>
            <person name="Luecker S."/>
            <person name="Lage O.M."/>
            <person name="Pohl T."/>
            <person name="Merkel B.J."/>
            <person name="Hornburger P."/>
            <person name="Mueller R.-W."/>
            <person name="Bruemmer F."/>
            <person name="Labrenz M."/>
            <person name="Spormann A.M."/>
            <person name="Op den Camp H."/>
            <person name="Overmann J."/>
            <person name="Amann R."/>
            <person name="Jetten M.S.M."/>
            <person name="Mascher T."/>
            <person name="Medema M.H."/>
            <person name="Devos D.P."/>
            <person name="Kaster A.-K."/>
            <person name="Ovreas L."/>
            <person name="Rohde M."/>
            <person name="Galperin M.Y."/>
            <person name="Jogler C."/>
        </authorList>
    </citation>
    <scope>NUCLEOTIDE SEQUENCE [LARGE SCALE GENOMIC DNA]</scope>
    <source>
        <strain evidence="2 3">K23_9</strain>
    </source>
</reference>
<feature type="chain" id="PRO_5022173982" evidence="1">
    <location>
        <begin position="26"/>
        <end position="422"/>
    </location>
</feature>
<protein>
    <submittedName>
        <fullName evidence="2">Uncharacterized protein</fullName>
    </submittedName>
</protein>
<evidence type="ECO:0000313" key="2">
    <source>
        <dbReference type="EMBL" id="QDT13807.1"/>
    </source>
</evidence>
<proteinExistence type="predicted"/>
<dbReference type="EMBL" id="CP036526">
    <property type="protein sequence ID" value="QDT13807.1"/>
    <property type="molecule type" value="Genomic_DNA"/>
</dbReference>
<dbReference type="Proteomes" id="UP000319817">
    <property type="component" value="Chromosome"/>
</dbReference>